<gene>
    <name evidence="3" type="primary">LOC118427874</name>
</gene>
<dbReference type="Proteomes" id="UP000001554">
    <property type="component" value="Chromosome 12"/>
</dbReference>
<dbReference type="RefSeq" id="XP_035693730.1">
    <property type="nucleotide sequence ID" value="XM_035837837.1"/>
</dbReference>
<proteinExistence type="predicted"/>
<reference evidence="3" key="2">
    <citation type="submission" date="2025-08" db="UniProtKB">
        <authorList>
            <consortium name="RefSeq"/>
        </authorList>
    </citation>
    <scope>IDENTIFICATION</scope>
    <source>
        <strain evidence="3">S238N-H82</strain>
        <tissue evidence="3">Testes</tissue>
    </source>
</reference>
<evidence type="ECO:0000313" key="3">
    <source>
        <dbReference type="RefSeq" id="XP_035693730.1"/>
    </source>
</evidence>
<sequence>MGKAMLDSLLGCYSGHYIVQTHQELYKPADRLISRHYRAPDPRDRQPSRTAASPAALPPAQPHCRQPSRTAVSPAALPPAQQPCRQPSRTAASPAALPSAQSHCRQPSRTAELRMKTSLVLLLAVMVISAQMLSADSLVFGPPGSGLKRGAEATRTRVAALKALLARRLAAAEMAREMETRELD</sequence>
<organism evidence="2 3">
    <name type="scientific">Branchiostoma floridae</name>
    <name type="common">Florida lancelet</name>
    <name type="synonym">Amphioxus</name>
    <dbReference type="NCBI Taxonomy" id="7739"/>
    <lineage>
        <taxon>Eukaryota</taxon>
        <taxon>Metazoa</taxon>
        <taxon>Chordata</taxon>
        <taxon>Cephalochordata</taxon>
        <taxon>Leptocardii</taxon>
        <taxon>Amphioxiformes</taxon>
        <taxon>Branchiostomatidae</taxon>
        <taxon>Branchiostoma</taxon>
    </lineage>
</organism>
<evidence type="ECO:0000313" key="2">
    <source>
        <dbReference type="Proteomes" id="UP000001554"/>
    </source>
</evidence>
<feature type="compositionally biased region" description="Low complexity" evidence="1">
    <location>
        <begin position="87"/>
        <end position="100"/>
    </location>
</feature>
<dbReference type="KEGG" id="bfo:118427874"/>
<accession>A0A9J7M6X7</accession>
<dbReference type="AlphaFoldDB" id="A0A9J7M6X7"/>
<dbReference type="GeneID" id="118427874"/>
<keyword evidence="2" id="KW-1185">Reference proteome</keyword>
<feature type="compositionally biased region" description="Basic and acidic residues" evidence="1">
    <location>
        <begin position="38"/>
        <end position="47"/>
    </location>
</feature>
<feature type="region of interest" description="Disordered" evidence="1">
    <location>
        <begin position="38"/>
        <end position="109"/>
    </location>
</feature>
<evidence type="ECO:0000256" key="1">
    <source>
        <dbReference type="SAM" id="MobiDB-lite"/>
    </source>
</evidence>
<reference evidence="2" key="1">
    <citation type="journal article" date="2020" name="Nat. Ecol. Evol.">
        <title>Deeply conserved synteny resolves early events in vertebrate evolution.</title>
        <authorList>
            <person name="Simakov O."/>
            <person name="Marletaz F."/>
            <person name="Yue J.X."/>
            <person name="O'Connell B."/>
            <person name="Jenkins J."/>
            <person name="Brandt A."/>
            <person name="Calef R."/>
            <person name="Tung C.H."/>
            <person name="Huang T.K."/>
            <person name="Schmutz J."/>
            <person name="Satoh N."/>
            <person name="Yu J.K."/>
            <person name="Putnam N.H."/>
            <person name="Green R.E."/>
            <person name="Rokhsar D.S."/>
        </authorList>
    </citation>
    <scope>NUCLEOTIDE SEQUENCE [LARGE SCALE GENOMIC DNA]</scope>
    <source>
        <strain evidence="2">S238N-H82</strain>
    </source>
</reference>
<name>A0A9J7M6X7_BRAFL</name>
<protein>
    <submittedName>
        <fullName evidence="3">Uncharacterized protein LOC118427874</fullName>
    </submittedName>
</protein>